<dbReference type="RefSeq" id="WP_347150978.1">
    <property type="nucleotide sequence ID" value="NZ_JBDLYL010000022.1"/>
</dbReference>
<comment type="caution">
    <text evidence="2">The sequence shown here is derived from an EMBL/GenBank/DDBJ whole genome shotgun (WGS) entry which is preliminary data.</text>
</comment>
<accession>A0ABV0DIY3</accession>
<feature type="domain" description="GTPase-associated system helical" evidence="1">
    <location>
        <begin position="7"/>
        <end position="421"/>
    </location>
</feature>
<sequence>MSDQILLRFLSAGLIDVGGDDTKLAKLNETASDLATALKKTPSKTSSFALIAFDPASPEDDPVITEVCDALKKRWPTYINTFSGTPMMVLRAVLLDALVEAASDEKVGVAFVASARNALPFIEASNEQMIWVEAVLGIESRVDARAEAEWAPPDSITPPELKFLAPPAVELPSQALTVDTESLTATLHAAAAPSGAGPNKNRYWPHGDPQNWAQDFGRLAAKAIADAVDAASEDAQNAPVDISGPLKALSHAVAAHVADTLGLVSSATAGLQRRTNLIWWKETLYSPSARVSYRALPASTSGALMALDLYQMVPTFSPVSVAAFLSETVLSLDSVDPKKKQSIGELVSDAIESAELSPLREVACQLIPHPSGRGPVLALLAEQQGKFAIDEFRARVGVPAETALSISEWAAWIFRELQAARATQDVVKTKKSGKA</sequence>
<dbReference type="InterPro" id="IPR045523">
    <property type="entry name" value="GASH"/>
</dbReference>
<proteinExistence type="predicted"/>
<evidence type="ECO:0000259" key="1">
    <source>
        <dbReference type="Pfam" id="PF19994"/>
    </source>
</evidence>
<dbReference type="Proteomes" id="UP001424532">
    <property type="component" value="Unassembled WGS sequence"/>
</dbReference>
<organism evidence="2 3">
    <name type="scientific">Pseudomonas sichuanensis</name>
    <dbReference type="NCBI Taxonomy" id="2213015"/>
    <lineage>
        <taxon>Bacteria</taxon>
        <taxon>Pseudomonadati</taxon>
        <taxon>Pseudomonadota</taxon>
        <taxon>Gammaproteobacteria</taxon>
        <taxon>Pseudomonadales</taxon>
        <taxon>Pseudomonadaceae</taxon>
        <taxon>Pseudomonas</taxon>
    </lineage>
</organism>
<keyword evidence="3" id="KW-1185">Reference proteome</keyword>
<protein>
    <submittedName>
        <fullName evidence="2">GTPase-associated system all-helical protein GASH</fullName>
    </submittedName>
</protein>
<name>A0ABV0DIY3_9PSED</name>
<dbReference type="EMBL" id="JBDLYL010000022">
    <property type="protein sequence ID" value="MEN8641737.1"/>
    <property type="molecule type" value="Genomic_DNA"/>
</dbReference>
<evidence type="ECO:0000313" key="2">
    <source>
        <dbReference type="EMBL" id="MEN8641737.1"/>
    </source>
</evidence>
<evidence type="ECO:0000313" key="3">
    <source>
        <dbReference type="Proteomes" id="UP001424532"/>
    </source>
</evidence>
<gene>
    <name evidence="2" type="ORF">ABFE88_18995</name>
</gene>
<reference evidence="2 3" key="1">
    <citation type="submission" date="2024-05" db="EMBL/GenBank/DDBJ databases">
        <title>Sequence of Lycoming College course isolates.</title>
        <authorList>
            <person name="Reigle C.A."/>
            <person name="Newman J.D."/>
        </authorList>
    </citation>
    <scope>NUCLEOTIDE SEQUENCE [LARGE SCALE GENOMIC DNA]</scope>
    <source>
        <strain evidence="2 3">CAR-09</strain>
    </source>
</reference>
<dbReference type="Pfam" id="PF19994">
    <property type="entry name" value="GASH"/>
    <property type="match status" value="1"/>
</dbReference>